<keyword evidence="2" id="KW-1185">Reference proteome</keyword>
<gene>
    <name evidence="1" type="ORF">V8G54_023800</name>
</gene>
<accession>A0AAQ3RPJ3</accession>
<evidence type="ECO:0000313" key="1">
    <source>
        <dbReference type="EMBL" id="WVZ02994.1"/>
    </source>
</evidence>
<name>A0AAQ3RPJ3_VIGMU</name>
<proteinExistence type="predicted"/>
<dbReference type="EMBL" id="CP144694">
    <property type="protein sequence ID" value="WVZ02994.1"/>
    <property type="molecule type" value="Genomic_DNA"/>
</dbReference>
<dbReference type="Proteomes" id="UP001374535">
    <property type="component" value="Chromosome 7"/>
</dbReference>
<evidence type="ECO:0000313" key="2">
    <source>
        <dbReference type="Proteomes" id="UP001374535"/>
    </source>
</evidence>
<sequence length="177" mass="20054">MELGIQRLKKLNLYERLVICGLLDIENPEDRLNPVHPCLTMALEFVGGALLYAFLQFKDPHVRNWLLKIKDVVLDVEDLLEDIHKLSKSQVDVESESQASTGCTCKVLNFFKSSPISSFNKEIESRMEQTLHRLEFLSSQKGDLGLKSVSRVEYGLSNELSQKSQTTSLIIGHDIYG</sequence>
<reference evidence="1 2" key="1">
    <citation type="journal article" date="2023" name="Life. Sci Alliance">
        <title>Evolutionary insights into 3D genome organization and epigenetic landscape of Vigna mungo.</title>
        <authorList>
            <person name="Junaid A."/>
            <person name="Singh B."/>
            <person name="Bhatia S."/>
        </authorList>
    </citation>
    <scope>NUCLEOTIDE SEQUENCE [LARGE SCALE GENOMIC DNA]</scope>
    <source>
        <strain evidence="1">Urdbean</strain>
    </source>
</reference>
<protein>
    <recommendedName>
        <fullName evidence="3">Rx N-terminal domain-containing protein</fullName>
    </recommendedName>
</protein>
<organism evidence="1 2">
    <name type="scientific">Vigna mungo</name>
    <name type="common">Black gram</name>
    <name type="synonym">Phaseolus mungo</name>
    <dbReference type="NCBI Taxonomy" id="3915"/>
    <lineage>
        <taxon>Eukaryota</taxon>
        <taxon>Viridiplantae</taxon>
        <taxon>Streptophyta</taxon>
        <taxon>Embryophyta</taxon>
        <taxon>Tracheophyta</taxon>
        <taxon>Spermatophyta</taxon>
        <taxon>Magnoliopsida</taxon>
        <taxon>eudicotyledons</taxon>
        <taxon>Gunneridae</taxon>
        <taxon>Pentapetalae</taxon>
        <taxon>rosids</taxon>
        <taxon>fabids</taxon>
        <taxon>Fabales</taxon>
        <taxon>Fabaceae</taxon>
        <taxon>Papilionoideae</taxon>
        <taxon>50 kb inversion clade</taxon>
        <taxon>NPAAA clade</taxon>
        <taxon>indigoferoid/millettioid clade</taxon>
        <taxon>Phaseoleae</taxon>
        <taxon>Vigna</taxon>
    </lineage>
</organism>
<dbReference type="AlphaFoldDB" id="A0AAQ3RPJ3"/>
<evidence type="ECO:0008006" key="3">
    <source>
        <dbReference type="Google" id="ProtNLM"/>
    </source>
</evidence>